<reference evidence="2" key="1">
    <citation type="journal article" date="2014" name="Front. Microbiol.">
        <title>High frequency of phylogenetically diverse reductive dehalogenase-homologous genes in deep subseafloor sedimentary metagenomes.</title>
        <authorList>
            <person name="Kawai M."/>
            <person name="Futagami T."/>
            <person name="Toyoda A."/>
            <person name="Takaki Y."/>
            <person name="Nishi S."/>
            <person name="Hori S."/>
            <person name="Arai W."/>
            <person name="Tsubouchi T."/>
            <person name="Morono Y."/>
            <person name="Uchiyama I."/>
            <person name="Ito T."/>
            <person name="Fujiyama A."/>
            <person name="Inagaki F."/>
            <person name="Takami H."/>
        </authorList>
    </citation>
    <scope>NUCLEOTIDE SEQUENCE</scope>
    <source>
        <strain evidence="2">Expedition CK06-06</strain>
    </source>
</reference>
<accession>X0UVQ0</accession>
<comment type="caution">
    <text evidence="2">The sequence shown here is derived from an EMBL/GenBank/DDBJ whole genome shotgun (WGS) entry which is preliminary data.</text>
</comment>
<proteinExistence type="predicted"/>
<organism evidence="2">
    <name type="scientific">marine sediment metagenome</name>
    <dbReference type="NCBI Taxonomy" id="412755"/>
    <lineage>
        <taxon>unclassified sequences</taxon>
        <taxon>metagenomes</taxon>
        <taxon>ecological metagenomes</taxon>
    </lineage>
</organism>
<name>X0UVQ0_9ZZZZ</name>
<evidence type="ECO:0000313" key="2">
    <source>
        <dbReference type="EMBL" id="GAF92505.1"/>
    </source>
</evidence>
<dbReference type="AlphaFoldDB" id="X0UVQ0"/>
<dbReference type="EMBL" id="BARS01015620">
    <property type="protein sequence ID" value="GAF92505.1"/>
    <property type="molecule type" value="Genomic_DNA"/>
</dbReference>
<evidence type="ECO:0000256" key="1">
    <source>
        <dbReference type="SAM" id="MobiDB-lite"/>
    </source>
</evidence>
<sequence length="92" mass="10152">MPITSKIVNKAPIKERRGTPKVNPRPKTIPIMAPTAAPLETPRIKGSARGFLRRAWNTTPPRESVKPTSPANKILGNRILNRIIHAVWSTGL</sequence>
<gene>
    <name evidence="2" type="ORF">S01H1_25819</name>
</gene>
<feature type="region of interest" description="Disordered" evidence="1">
    <location>
        <begin position="1"/>
        <end position="30"/>
    </location>
</feature>
<protein>
    <submittedName>
        <fullName evidence="2">Uncharacterized protein</fullName>
    </submittedName>
</protein>